<sequence length="208" mass="22714">MPDAADAALILAQTRKKRRSLPPVRFLGDLALDRTRVHEVCGGARRRMALMVAGAMEGTVFWIKPSWMPGQINPEGMLSLADPSRFIFISPIRPEDLLWTMEESLRAGLVSLVVADLPHPPGLTAVRRLHLAAETGAEEGKVAPLGLILTPGDGGAPGVETRWSMRPAHGENGREAWRLARLRARMQPEARWTVEGTKEGPRLSPAQA</sequence>
<comment type="caution">
    <text evidence="1">The sequence shown here is derived from an EMBL/GenBank/DDBJ whole genome shotgun (WGS) entry which is preliminary data.</text>
</comment>
<dbReference type="Proteomes" id="UP000245390">
    <property type="component" value="Unassembled WGS sequence"/>
</dbReference>
<dbReference type="EMBL" id="QGGV01000001">
    <property type="protein sequence ID" value="PWK58676.1"/>
    <property type="molecule type" value="Genomic_DNA"/>
</dbReference>
<dbReference type="InterPro" id="IPR027417">
    <property type="entry name" value="P-loop_NTPase"/>
</dbReference>
<gene>
    <name evidence="1" type="ORF">C8D95_101491</name>
</gene>
<name>A0A316GFE6_9RHOB</name>
<keyword evidence="2" id="KW-1185">Reference proteome</keyword>
<evidence type="ECO:0000313" key="1">
    <source>
        <dbReference type="EMBL" id="PWK58676.1"/>
    </source>
</evidence>
<dbReference type="AlphaFoldDB" id="A0A316GFE6"/>
<evidence type="ECO:0000313" key="2">
    <source>
        <dbReference type="Proteomes" id="UP000245390"/>
    </source>
</evidence>
<proteinExistence type="predicted"/>
<reference evidence="1 2" key="1">
    <citation type="submission" date="2018-05" db="EMBL/GenBank/DDBJ databases">
        <title>Genomic Encyclopedia of Type Strains, Phase IV (KMG-IV): sequencing the most valuable type-strain genomes for metagenomic binning, comparative biology and taxonomic classification.</title>
        <authorList>
            <person name="Goeker M."/>
        </authorList>
    </citation>
    <scope>NUCLEOTIDE SEQUENCE [LARGE SCALE GENOMIC DNA]</scope>
    <source>
        <strain evidence="1 2">DSM 103371</strain>
    </source>
</reference>
<dbReference type="SUPFAM" id="SSF52540">
    <property type="entry name" value="P-loop containing nucleoside triphosphate hydrolases"/>
    <property type="match status" value="1"/>
</dbReference>
<accession>A0A316GFE6</accession>
<dbReference type="RefSeq" id="WP_241239793.1">
    <property type="nucleotide sequence ID" value="NZ_CP034588.1"/>
</dbReference>
<dbReference type="Gene3D" id="3.40.50.300">
    <property type="entry name" value="P-loop containing nucleotide triphosphate hydrolases"/>
    <property type="match status" value="1"/>
</dbReference>
<protein>
    <submittedName>
        <fullName evidence="1">Protein ImuA</fullName>
    </submittedName>
</protein>
<organism evidence="1 2">
    <name type="scientific">Silicimonas algicola</name>
    <dbReference type="NCBI Taxonomy" id="1826607"/>
    <lineage>
        <taxon>Bacteria</taxon>
        <taxon>Pseudomonadati</taxon>
        <taxon>Pseudomonadota</taxon>
        <taxon>Alphaproteobacteria</taxon>
        <taxon>Rhodobacterales</taxon>
        <taxon>Paracoccaceae</taxon>
    </lineage>
</organism>